<dbReference type="Proteomes" id="UP000002007">
    <property type="component" value="Chromosome"/>
</dbReference>
<dbReference type="EC" id="2.7.1.59" evidence="2"/>
<evidence type="ECO:0000313" key="2">
    <source>
        <dbReference type="EMBL" id="ABY25124.1"/>
    </source>
</evidence>
<dbReference type="InterPro" id="IPR043129">
    <property type="entry name" value="ATPase_NBD"/>
</dbReference>
<protein>
    <submittedName>
        <fullName evidence="2">N-acetylglucosamine kinase</fullName>
        <ecNumber evidence="2">2.7.1.59</ecNumber>
    </submittedName>
</protein>
<dbReference type="Pfam" id="PF01869">
    <property type="entry name" value="BcrAD_BadFG"/>
    <property type="match status" value="1"/>
</dbReference>
<gene>
    <name evidence="2" type="ordered locus">RSal33209_3414</name>
</gene>
<accession>A9WVA3</accession>
<dbReference type="Gene3D" id="3.30.420.40">
    <property type="match status" value="2"/>
</dbReference>
<dbReference type="InterPro" id="IPR052519">
    <property type="entry name" value="Euk-type_GlcNAc_Kinase"/>
</dbReference>
<dbReference type="InterPro" id="IPR002731">
    <property type="entry name" value="ATPase_BadF"/>
</dbReference>
<dbReference type="GO" id="GO:0045127">
    <property type="term" value="F:N-acetylglucosamine kinase activity"/>
    <property type="evidence" value="ECO:0007669"/>
    <property type="project" value="UniProtKB-EC"/>
</dbReference>
<dbReference type="HOGENOM" id="CLU_016274_1_2_11"/>
<name>A9WVA3_RENSM</name>
<organism evidence="2 3">
    <name type="scientific">Renibacterium salmoninarum (strain ATCC 33209 / DSM 20767 / JCM 11484 / NBRC 15589 / NCIMB 2235)</name>
    <dbReference type="NCBI Taxonomy" id="288705"/>
    <lineage>
        <taxon>Bacteria</taxon>
        <taxon>Bacillati</taxon>
        <taxon>Actinomycetota</taxon>
        <taxon>Actinomycetes</taxon>
        <taxon>Micrococcales</taxon>
        <taxon>Micrococcaceae</taxon>
        <taxon>Renibacterium</taxon>
    </lineage>
</organism>
<keyword evidence="2" id="KW-0808">Transferase</keyword>
<dbReference type="AlphaFoldDB" id="A9WVA3"/>
<dbReference type="PANTHER" id="PTHR43190:SF3">
    <property type="entry name" value="N-ACETYL-D-GLUCOSAMINE KINASE"/>
    <property type="match status" value="1"/>
</dbReference>
<dbReference type="SUPFAM" id="SSF53067">
    <property type="entry name" value="Actin-like ATPase domain"/>
    <property type="match status" value="2"/>
</dbReference>
<dbReference type="KEGG" id="rsa:RSal33209_3414"/>
<evidence type="ECO:0000259" key="1">
    <source>
        <dbReference type="Pfam" id="PF01869"/>
    </source>
</evidence>
<dbReference type="PANTHER" id="PTHR43190">
    <property type="entry name" value="N-ACETYL-D-GLUCOSAMINE KINASE"/>
    <property type="match status" value="1"/>
</dbReference>
<evidence type="ECO:0000313" key="3">
    <source>
        <dbReference type="Proteomes" id="UP000002007"/>
    </source>
</evidence>
<keyword evidence="3" id="KW-1185">Reference proteome</keyword>
<keyword evidence="2" id="KW-0418">Kinase</keyword>
<dbReference type="EMBL" id="CP000910">
    <property type="protein sequence ID" value="ABY25124.1"/>
    <property type="molecule type" value="Genomic_DNA"/>
</dbReference>
<feature type="domain" description="ATPase BadF/BadG/BcrA/BcrD type" evidence="1">
    <location>
        <begin position="20"/>
        <end position="313"/>
    </location>
</feature>
<dbReference type="SMR" id="A9WVA3"/>
<sequence>MGTMSAPNINSAAVRGVLAVDGGGSKTDVVLLSLEGDLLARERWPGSNPQITGLTESIAVIDGLVRKALTSSSVELVGSSVYLAGMDLPAEIAAFRNAVSELSWFDDDSVVEVDLLALLRAGTSEPNAVEVVCGTGINAVGVRADGATSRFPSLGRISGDWGGGGDLGAEVLWHAVRAEDGRGPGTELRDLILAQFSVSSVSEVVEALHFDRLPDRAVVELTPLLFTAAASGDQAASELVRRQAEEIVTMAVTSLRRLGLLEEPVPVVLGGSVLAAAHPELMTAVERGLALWAPKARTELVTASPVLGAALLALEQIGASRGAVSRAAAALAI</sequence>
<dbReference type="STRING" id="288705.RSal33209_3414"/>
<proteinExistence type="predicted"/>
<dbReference type="eggNOG" id="COG2971">
    <property type="taxonomic scope" value="Bacteria"/>
</dbReference>
<reference evidence="3" key="1">
    <citation type="journal article" date="2008" name="J. Bacteriol.">
        <title>Genome sequence of the fish pathogen Renibacterium salmoninarum suggests reductive evolution away from an environmental Arthrobacter ancestor.</title>
        <authorList>
            <person name="Wiens G.D."/>
            <person name="Rockey D.D."/>
            <person name="Wu Z."/>
            <person name="Chang J."/>
            <person name="Levy R."/>
            <person name="Crane S."/>
            <person name="Chen D.S."/>
            <person name="Capri G.R."/>
            <person name="Burnett J.R."/>
            <person name="Sudheesh P.S."/>
            <person name="Schipma M.J."/>
            <person name="Burd H."/>
            <person name="Bhattacharyya A."/>
            <person name="Rhodes L.D."/>
            <person name="Kaul R."/>
            <person name="Strom M.S."/>
        </authorList>
    </citation>
    <scope>NUCLEOTIDE SEQUENCE [LARGE SCALE GENOMIC DNA]</scope>
    <source>
        <strain evidence="3">ATCC 33209 / DSM 20767 / JCM 11484 / NBRC 15589 / NCIMB 2235</strain>
    </source>
</reference>